<sequence length="518" mass="57650">MSTRTTPVMSKRKVLMLTNVEHGQSNVFLATAQAILEADPSVEVHFATFGGLEGSVAEVSEHTRRSTPNARPIVYHEIQGISGRQGLQNYIERHSIPARPGYFPDSVSTPLSFSTTKRAIRDFLPAFIPYTGEELGEIVTSIIGIIKDVDADLVVLDPLLTAGLTAVWHLQVKYMVLSPNTIKDFAASEQPRGVRFWKYPALFTGYSYPVPWHLIPLNIYFLFYMAYLWITSRQRKEITAHLKDNLGIDLKTAIDLQRSRPEGLKIAVGFLPELDFEGILPNNILPCGPILRSASPIEESDPELGKWLAKGPTVYVNLGSMCQIDEQQMTEMASAIKTVIDKFWTSSKQPLQVLWKLKTHKDINTEKNAKIIDILGQDIVADQVRIVDWVFAEPISILQTGHIVCAVHHGGANSFNEAVITATPQVVLPQWTDCYDFAQRVEMLGIGRLGSKRTKPRWTAKELGQSIMDVIMGKDSEAIKNKAQDLARLCRNAGEGREVAAKFILEQIAAEDDLSVSS</sequence>
<keyword evidence="2" id="KW-1133">Transmembrane helix</keyword>
<gene>
    <name evidence="4" type="ORF">CEP51_004481</name>
</gene>
<evidence type="ECO:0000256" key="2">
    <source>
        <dbReference type="SAM" id="Phobius"/>
    </source>
</evidence>
<dbReference type="InterPro" id="IPR010610">
    <property type="entry name" value="EryCIII-like_C"/>
</dbReference>
<dbReference type="Gene3D" id="3.40.50.2000">
    <property type="entry name" value="Glycogen Phosphorylase B"/>
    <property type="match status" value="1"/>
</dbReference>
<dbReference type="GO" id="GO:0016758">
    <property type="term" value="F:hexosyltransferase activity"/>
    <property type="evidence" value="ECO:0007669"/>
    <property type="project" value="UniProtKB-ARBA"/>
</dbReference>
<dbReference type="AlphaFoldDB" id="A0A428S0Y0"/>
<dbReference type="PANTHER" id="PTHR48050">
    <property type="entry name" value="STEROL 3-BETA-GLUCOSYLTRANSFERASE"/>
    <property type="match status" value="1"/>
</dbReference>
<evidence type="ECO:0000259" key="3">
    <source>
        <dbReference type="Pfam" id="PF06722"/>
    </source>
</evidence>
<feature type="transmembrane region" description="Helical" evidence="2">
    <location>
        <begin position="210"/>
        <end position="230"/>
    </location>
</feature>
<comment type="caution">
    <text evidence="4">The sequence shown here is derived from an EMBL/GenBank/DDBJ whole genome shotgun (WGS) entry which is preliminary data.</text>
</comment>
<dbReference type="CDD" id="cd03784">
    <property type="entry name" value="GT1_Gtf-like"/>
    <property type="match status" value="1"/>
</dbReference>
<dbReference type="EMBL" id="NKCL01000082">
    <property type="protein sequence ID" value="RSL83508.1"/>
    <property type="molecule type" value="Genomic_DNA"/>
</dbReference>
<keyword evidence="1" id="KW-0808">Transferase</keyword>
<dbReference type="GO" id="GO:0008194">
    <property type="term" value="F:UDP-glycosyltransferase activity"/>
    <property type="evidence" value="ECO:0007669"/>
    <property type="project" value="InterPro"/>
</dbReference>
<dbReference type="Proteomes" id="UP000287972">
    <property type="component" value="Unassembled WGS sequence"/>
</dbReference>
<keyword evidence="2" id="KW-0472">Membrane</keyword>
<evidence type="ECO:0000313" key="5">
    <source>
        <dbReference type="Proteomes" id="UP000287972"/>
    </source>
</evidence>
<dbReference type="SUPFAM" id="SSF53756">
    <property type="entry name" value="UDP-Glycosyltransferase/glycogen phosphorylase"/>
    <property type="match status" value="1"/>
</dbReference>
<keyword evidence="2" id="KW-0812">Transmembrane</keyword>
<accession>A0A428S0Y0</accession>
<organism evidence="4 5">
    <name type="scientific">Fusarium floridanum</name>
    <dbReference type="NCBI Taxonomy" id="1325733"/>
    <lineage>
        <taxon>Eukaryota</taxon>
        <taxon>Fungi</taxon>
        <taxon>Dikarya</taxon>
        <taxon>Ascomycota</taxon>
        <taxon>Pezizomycotina</taxon>
        <taxon>Sordariomycetes</taxon>
        <taxon>Hypocreomycetidae</taxon>
        <taxon>Hypocreales</taxon>
        <taxon>Nectriaceae</taxon>
        <taxon>Fusarium</taxon>
        <taxon>Fusarium solani species complex</taxon>
    </lineage>
</organism>
<dbReference type="Pfam" id="PF06722">
    <property type="entry name" value="EryCIII-like_C"/>
    <property type="match status" value="1"/>
</dbReference>
<dbReference type="PANTHER" id="PTHR48050:SF13">
    <property type="entry name" value="STEROL 3-BETA-GLUCOSYLTRANSFERASE UGT80A2"/>
    <property type="match status" value="1"/>
</dbReference>
<name>A0A428S0Y0_9HYPO</name>
<evidence type="ECO:0000256" key="1">
    <source>
        <dbReference type="ARBA" id="ARBA00022679"/>
    </source>
</evidence>
<feature type="domain" description="Erythromycin biosynthesis protein CIII-like C-terminal" evidence="3">
    <location>
        <begin position="380"/>
        <end position="490"/>
    </location>
</feature>
<dbReference type="InterPro" id="IPR002213">
    <property type="entry name" value="UDP_glucos_trans"/>
</dbReference>
<dbReference type="InterPro" id="IPR050426">
    <property type="entry name" value="Glycosyltransferase_28"/>
</dbReference>
<keyword evidence="5" id="KW-1185">Reference proteome</keyword>
<proteinExistence type="predicted"/>
<protein>
    <recommendedName>
        <fullName evidence="3">Erythromycin biosynthesis protein CIII-like C-terminal domain-containing protein</fullName>
    </recommendedName>
</protein>
<reference evidence="4 5" key="1">
    <citation type="submission" date="2017-06" db="EMBL/GenBank/DDBJ databases">
        <title>Comparative genomic analysis of Ambrosia Fusariam Clade fungi.</title>
        <authorList>
            <person name="Stajich J.E."/>
            <person name="Carrillo J."/>
            <person name="Kijimoto T."/>
            <person name="Eskalen A."/>
            <person name="O'Donnell K."/>
            <person name="Kasson M."/>
        </authorList>
    </citation>
    <scope>NUCLEOTIDE SEQUENCE [LARGE SCALE GENOMIC DNA]</scope>
    <source>
        <strain evidence="4 5">NRRL62606</strain>
    </source>
</reference>
<evidence type="ECO:0000313" key="4">
    <source>
        <dbReference type="EMBL" id="RSL83508.1"/>
    </source>
</evidence>